<protein>
    <submittedName>
        <fullName evidence="2">Cupin domain-containing protein</fullName>
    </submittedName>
</protein>
<name>A0A932ZUC8_UNCTE</name>
<comment type="caution">
    <text evidence="2">The sequence shown here is derived from an EMBL/GenBank/DDBJ whole genome shotgun (WGS) entry which is preliminary data.</text>
</comment>
<dbReference type="PANTHER" id="PTHR37694:SF1">
    <property type="entry name" value="SLR8022 PROTEIN"/>
    <property type="match status" value="1"/>
</dbReference>
<dbReference type="InterPro" id="IPR013096">
    <property type="entry name" value="Cupin_2"/>
</dbReference>
<dbReference type="AlphaFoldDB" id="A0A932ZUC8"/>
<dbReference type="Gene3D" id="2.60.120.10">
    <property type="entry name" value="Jelly Rolls"/>
    <property type="match status" value="1"/>
</dbReference>
<dbReference type="CDD" id="cd02230">
    <property type="entry name" value="cupin_HP0902-like"/>
    <property type="match status" value="1"/>
</dbReference>
<feature type="domain" description="Cupin type-2" evidence="1">
    <location>
        <begin position="43"/>
        <end position="99"/>
    </location>
</feature>
<dbReference type="SUPFAM" id="SSF51182">
    <property type="entry name" value="RmlC-like cupins"/>
    <property type="match status" value="1"/>
</dbReference>
<dbReference type="Pfam" id="PF07883">
    <property type="entry name" value="Cupin_2"/>
    <property type="match status" value="1"/>
</dbReference>
<dbReference type="PANTHER" id="PTHR37694">
    <property type="entry name" value="SLR8022 PROTEIN"/>
    <property type="match status" value="1"/>
</dbReference>
<evidence type="ECO:0000259" key="1">
    <source>
        <dbReference type="Pfam" id="PF07883"/>
    </source>
</evidence>
<sequence length="117" mass="12317">MSGEGKPGEGRALAVNLGEMVQFVPGGISSRTVFKDERGQAILFRLAPGEELLEHTAAHPAAVHILEGSGTFEMEGKIHPAAAGALFYLPARLPHAVRAGPGGKGLVFLLTMFFLPK</sequence>
<gene>
    <name evidence="2" type="ORF">HY618_04345</name>
</gene>
<organism evidence="2 3">
    <name type="scientific">Tectimicrobiota bacterium</name>
    <dbReference type="NCBI Taxonomy" id="2528274"/>
    <lineage>
        <taxon>Bacteria</taxon>
        <taxon>Pseudomonadati</taxon>
        <taxon>Nitrospinota/Tectimicrobiota group</taxon>
        <taxon>Candidatus Tectimicrobiota</taxon>
    </lineage>
</organism>
<reference evidence="2" key="1">
    <citation type="submission" date="2020-07" db="EMBL/GenBank/DDBJ databases">
        <title>Huge and variable diversity of episymbiotic CPR bacteria and DPANN archaea in groundwater ecosystems.</title>
        <authorList>
            <person name="He C.Y."/>
            <person name="Keren R."/>
            <person name="Whittaker M."/>
            <person name="Farag I.F."/>
            <person name="Doudna J."/>
            <person name="Cate J.H.D."/>
            <person name="Banfield J.F."/>
        </authorList>
    </citation>
    <scope>NUCLEOTIDE SEQUENCE</scope>
    <source>
        <strain evidence="2">NC_groundwater_1370_Ag_S-0.2um_69_93</strain>
    </source>
</reference>
<dbReference type="EMBL" id="JACQRX010000191">
    <property type="protein sequence ID" value="MBI4251670.1"/>
    <property type="molecule type" value="Genomic_DNA"/>
</dbReference>
<dbReference type="Proteomes" id="UP000752292">
    <property type="component" value="Unassembled WGS sequence"/>
</dbReference>
<evidence type="ECO:0000313" key="2">
    <source>
        <dbReference type="EMBL" id="MBI4251670.1"/>
    </source>
</evidence>
<dbReference type="InterPro" id="IPR011051">
    <property type="entry name" value="RmlC_Cupin_sf"/>
</dbReference>
<dbReference type="InterPro" id="IPR014710">
    <property type="entry name" value="RmlC-like_jellyroll"/>
</dbReference>
<accession>A0A932ZUC8</accession>
<proteinExistence type="predicted"/>
<evidence type="ECO:0000313" key="3">
    <source>
        <dbReference type="Proteomes" id="UP000752292"/>
    </source>
</evidence>